<protein>
    <recommendedName>
        <fullName evidence="2">BTB domain-containing protein</fullName>
    </recommendedName>
</protein>
<dbReference type="InterPro" id="IPR000210">
    <property type="entry name" value="BTB/POZ_dom"/>
</dbReference>
<keyword evidence="4" id="KW-1185">Reference proteome</keyword>
<dbReference type="EMBL" id="CAMAPF010000043">
    <property type="protein sequence ID" value="CAH9083328.1"/>
    <property type="molecule type" value="Genomic_DNA"/>
</dbReference>
<dbReference type="SUPFAM" id="SSF54695">
    <property type="entry name" value="POZ domain"/>
    <property type="match status" value="1"/>
</dbReference>
<dbReference type="PANTHER" id="PTHR46287">
    <property type="entry name" value="BTB/POZ AND TAZ DOMAIN-CONTAINING PROTEIN 3-RELATED"/>
    <property type="match status" value="1"/>
</dbReference>
<comment type="caution">
    <text evidence="3">The sequence shown here is derived from an EMBL/GenBank/DDBJ whole genome shotgun (WGS) entry which is preliminary data.</text>
</comment>
<dbReference type="AlphaFoldDB" id="A0AAV0CUU5"/>
<proteinExistence type="predicted"/>
<dbReference type="GO" id="GO:0006355">
    <property type="term" value="P:regulation of DNA-templated transcription"/>
    <property type="evidence" value="ECO:0007669"/>
    <property type="project" value="UniProtKB-ARBA"/>
</dbReference>
<comment type="pathway">
    <text evidence="1">Protein modification; protein ubiquitination.</text>
</comment>
<name>A0AAV0CUU5_9ASTE</name>
<dbReference type="InterPro" id="IPR011333">
    <property type="entry name" value="SKP1/BTB/POZ_sf"/>
</dbReference>
<evidence type="ECO:0000313" key="3">
    <source>
        <dbReference type="EMBL" id="CAH9083328.1"/>
    </source>
</evidence>
<dbReference type="PANTHER" id="PTHR46287:SF1">
    <property type="entry name" value="BTB_POZ AND TAZ DOMAIN-CONTAINING PROTEIN 3"/>
    <property type="match status" value="1"/>
</dbReference>
<dbReference type="SMART" id="SM00225">
    <property type="entry name" value="BTB"/>
    <property type="match status" value="1"/>
</dbReference>
<gene>
    <name evidence="3" type="ORF">CEPIT_LOCUS8522</name>
</gene>
<evidence type="ECO:0000259" key="2">
    <source>
        <dbReference type="PROSITE" id="PS50097"/>
    </source>
</evidence>
<evidence type="ECO:0000256" key="1">
    <source>
        <dbReference type="ARBA" id="ARBA00004906"/>
    </source>
</evidence>
<evidence type="ECO:0000313" key="4">
    <source>
        <dbReference type="Proteomes" id="UP001152523"/>
    </source>
</evidence>
<reference evidence="3" key="1">
    <citation type="submission" date="2022-07" db="EMBL/GenBank/DDBJ databases">
        <authorList>
            <person name="Macas J."/>
            <person name="Novak P."/>
            <person name="Neumann P."/>
        </authorList>
    </citation>
    <scope>NUCLEOTIDE SEQUENCE</scope>
</reference>
<dbReference type="InterPro" id="IPR044513">
    <property type="entry name" value="BT1/2/3/4/5"/>
</dbReference>
<dbReference type="Pfam" id="PF00651">
    <property type="entry name" value="BTB"/>
    <property type="match status" value="1"/>
</dbReference>
<feature type="domain" description="BTB" evidence="2">
    <location>
        <begin position="85"/>
        <end position="153"/>
    </location>
</feature>
<dbReference type="PROSITE" id="PS50097">
    <property type="entry name" value="BTB"/>
    <property type="match status" value="1"/>
</dbReference>
<accession>A0AAV0CUU5</accession>
<dbReference type="Gene3D" id="3.30.710.10">
    <property type="entry name" value="Potassium Channel Kv1.1, Chain A"/>
    <property type="match status" value="1"/>
</dbReference>
<sequence length="250" mass="28127">MASTERGIHNKRIEGSDLRNTSLFLDDEQQSPSPMCWKGPVPNPPFPPPRAGLRDRSHRGVAGSCCILNKAKDTWEKLFKEGFGADVRIMTDDGSIIPAHYSVLCVASPVLRNALQQCKVNNGMRSMKVPSMPYDVVHIFINFLYSPSYDEMEMKKFVLHLLVLSHSYAVPSLKSVCEHIIEHGLLNSESVIDLLQLARKCDALRLSFVCARMIMRDFKTVSSTEGWKIMSRSNPALEQELLEFVVEADT</sequence>
<dbReference type="Proteomes" id="UP001152523">
    <property type="component" value="Unassembled WGS sequence"/>
</dbReference>
<dbReference type="Gene3D" id="1.25.40.420">
    <property type="match status" value="1"/>
</dbReference>
<organism evidence="3 4">
    <name type="scientific">Cuscuta epithymum</name>
    <dbReference type="NCBI Taxonomy" id="186058"/>
    <lineage>
        <taxon>Eukaryota</taxon>
        <taxon>Viridiplantae</taxon>
        <taxon>Streptophyta</taxon>
        <taxon>Embryophyta</taxon>
        <taxon>Tracheophyta</taxon>
        <taxon>Spermatophyta</taxon>
        <taxon>Magnoliopsida</taxon>
        <taxon>eudicotyledons</taxon>
        <taxon>Gunneridae</taxon>
        <taxon>Pentapetalae</taxon>
        <taxon>asterids</taxon>
        <taxon>lamiids</taxon>
        <taxon>Solanales</taxon>
        <taxon>Convolvulaceae</taxon>
        <taxon>Cuscuteae</taxon>
        <taxon>Cuscuta</taxon>
        <taxon>Cuscuta subgen. Cuscuta</taxon>
    </lineage>
</organism>